<reference evidence="11" key="2">
    <citation type="submission" date="2023-05" db="EMBL/GenBank/DDBJ databases">
        <authorList>
            <consortium name="Lawrence Berkeley National Laboratory"/>
            <person name="Steindorff A."/>
            <person name="Hensen N."/>
            <person name="Bonometti L."/>
            <person name="Westerberg I."/>
            <person name="Brannstrom I.O."/>
            <person name="Guillou S."/>
            <person name="Cros-Aarteil S."/>
            <person name="Calhoun S."/>
            <person name="Haridas S."/>
            <person name="Kuo A."/>
            <person name="Mondo S."/>
            <person name="Pangilinan J."/>
            <person name="Riley R."/>
            <person name="Labutti K."/>
            <person name="Andreopoulos B."/>
            <person name="Lipzen A."/>
            <person name="Chen C."/>
            <person name="Yanf M."/>
            <person name="Daum C."/>
            <person name="Ng V."/>
            <person name="Clum A."/>
            <person name="Ohm R."/>
            <person name="Martin F."/>
            <person name="Silar P."/>
            <person name="Natvig D."/>
            <person name="Lalanne C."/>
            <person name="Gautier V."/>
            <person name="Ament-Velasquez S.L."/>
            <person name="Kruys A."/>
            <person name="Hutchinson M.I."/>
            <person name="Powell A.J."/>
            <person name="Barry K."/>
            <person name="Miller A.N."/>
            <person name="Grigoriev I.V."/>
            <person name="Debuchy R."/>
            <person name="Gladieux P."/>
            <person name="Thoren M.H."/>
            <person name="Johannesson H."/>
        </authorList>
    </citation>
    <scope>NUCLEOTIDE SEQUENCE</scope>
    <source>
        <strain evidence="11">CBS 141.50</strain>
    </source>
</reference>
<dbReference type="InterPro" id="IPR036396">
    <property type="entry name" value="Cyt_P450_sf"/>
</dbReference>
<dbReference type="Gene3D" id="1.10.630.10">
    <property type="entry name" value="Cytochrome P450"/>
    <property type="match status" value="1"/>
</dbReference>
<evidence type="ECO:0000256" key="1">
    <source>
        <dbReference type="ARBA" id="ARBA00001971"/>
    </source>
</evidence>
<dbReference type="PANTHER" id="PTHR24305:SF230">
    <property type="entry name" value="P450, PUTATIVE (EUROFUNG)-RELATED"/>
    <property type="match status" value="1"/>
</dbReference>
<dbReference type="InterPro" id="IPR017972">
    <property type="entry name" value="Cyt_P450_CS"/>
</dbReference>
<dbReference type="Proteomes" id="UP001302676">
    <property type="component" value="Unassembled WGS sequence"/>
</dbReference>
<protein>
    <submittedName>
        <fullName evidence="11">Isotrichodermin C-15 hydroxylase</fullName>
    </submittedName>
</protein>
<dbReference type="CDD" id="cd11058">
    <property type="entry name" value="CYP60B-like"/>
    <property type="match status" value="1"/>
</dbReference>
<accession>A0AAN6UU81</accession>
<dbReference type="SUPFAM" id="SSF48264">
    <property type="entry name" value="Cytochrome P450"/>
    <property type="match status" value="1"/>
</dbReference>
<comment type="similarity">
    <text evidence="2 9">Belongs to the cytochrome P450 family.</text>
</comment>
<sequence length="529" mass="60011">MLLDSLLEQDASALLRVLAYALPILILLPILLTAIYNLYLHPLRHLPGPFLSRALPFPHALRIISGSGHTTVHQLHEHYGPVVRIGPDHVSYTDPRAWRDIFGHRAGEGLQGREENPKARLFYAAQIIEREGDVPNILTADREEHGRLRRAVAAGFSERAMREQEDSIKGYVDLLVERLRGQSERGNEVDMATWYNWTTFDVVGDLVFAESFGCLDRGRSHQFVDLVTGIAKQSAWFTAMKYVGMHKVPGFKRALNIVVRWLAADSFSGMQKNMLDKLRHRLAVKEERSDLFEGLVSKREEWNLTENHLQSNATLLAAAGSETTASLLSGVTYHILANPAVLARLTHEVRTAFTHSSDITIAAVSRLPYLLACLNEALRRHPPTLSNLPREAHEGGESIVGDWVPQGTVLEIQQYAMNHSSQHWHDAMEYRPERWLNKFINDVSGETVDMGEKDVDGDRLEVMQTFSVGPRNCVGRNLAYAEMRLILARMVFEFDMELSESSKDWKQKMQGFTIWEKRPLLVRLTPVKR</sequence>
<dbReference type="InterPro" id="IPR001128">
    <property type="entry name" value="Cyt_P450"/>
</dbReference>
<evidence type="ECO:0000256" key="6">
    <source>
        <dbReference type="ARBA" id="ARBA00023004"/>
    </source>
</evidence>
<organism evidence="11 12">
    <name type="scientific">Dichotomopilus funicola</name>
    <dbReference type="NCBI Taxonomy" id="1934379"/>
    <lineage>
        <taxon>Eukaryota</taxon>
        <taxon>Fungi</taxon>
        <taxon>Dikarya</taxon>
        <taxon>Ascomycota</taxon>
        <taxon>Pezizomycotina</taxon>
        <taxon>Sordariomycetes</taxon>
        <taxon>Sordariomycetidae</taxon>
        <taxon>Sordariales</taxon>
        <taxon>Chaetomiaceae</taxon>
        <taxon>Dichotomopilus</taxon>
    </lineage>
</organism>
<comment type="cofactor">
    <cofactor evidence="1 8">
        <name>heme</name>
        <dbReference type="ChEBI" id="CHEBI:30413"/>
    </cofactor>
</comment>
<dbReference type="AlphaFoldDB" id="A0AAN6UU81"/>
<keyword evidence="6 8" id="KW-0408">Iron</keyword>
<dbReference type="GeneID" id="87819047"/>
<keyword evidence="12" id="KW-1185">Reference proteome</keyword>
<keyword evidence="10" id="KW-0472">Membrane</keyword>
<dbReference type="GO" id="GO:0020037">
    <property type="term" value="F:heme binding"/>
    <property type="evidence" value="ECO:0007669"/>
    <property type="project" value="InterPro"/>
</dbReference>
<dbReference type="EMBL" id="MU853682">
    <property type="protein sequence ID" value="KAK4139183.1"/>
    <property type="molecule type" value="Genomic_DNA"/>
</dbReference>
<evidence type="ECO:0000313" key="12">
    <source>
        <dbReference type="Proteomes" id="UP001302676"/>
    </source>
</evidence>
<reference evidence="11" key="1">
    <citation type="journal article" date="2023" name="Mol. Phylogenet. Evol.">
        <title>Genome-scale phylogeny and comparative genomics of the fungal order Sordariales.</title>
        <authorList>
            <person name="Hensen N."/>
            <person name="Bonometti L."/>
            <person name="Westerberg I."/>
            <person name="Brannstrom I.O."/>
            <person name="Guillou S."/>
            <person name="Cros-Aarteil S."/>
            <person name="Calhoun S."/>
            <person name="Haridas S."/>
            <person name="Kuo A."/>
            <person name="Mondo S."/>
            <person name="Pangilinan J."/>
            <person name="Riley R."/>
            <person name="LaButti K."/>
            <person name="Andreopoulos B."/>
            <person name="Lipzen A."/>
            <person name="Chen C."/>
            <person name="Yan M."/>
            <person name="Daum C."/>
            <person name="Ng V."/>
            <person name="Clum A."/>
            <person name="Steindorff A."/>
            <person name="Ohm R.A."/>
            <person name="Martin F."/>
            <person name="Silar P."/>
            <person name="Natvig D.O."/>
            <person name="Lalanne C."/>
            <person name="Gautier V."/>
            <person name="Ament-Velasquez S.L."/>
            <person name="Kruys A."/>
            <person name="Hutchinson M.I."/>
            <person name="Powell A.J."/>
            <person name="Barry K."/>
            <person name="Miller A.N."/>
            <person name="Grigoriev I.V."/>
            <person name="Debuchy R."/>
            <person name="Gladieux P."/>
            <person name="Hiltunen Thoren M."/>
            <person name="Johannesson H."/>
        </authorList>
    </citation>
    <scope>NUCLEOTIDE SEQUENCE</scope>
    <source>
        <strain evidence="11">CBS 141.50</strain>
    </source>
</reference>
<keyword evidence="10" id="KW-0812">Transmembrane</keyword>
<keyword evidence="4 8" id="KW-0479">Metal-binding</keyword>
<dbReference type="PRINTS" id="PR00463">
    <property type="entry name" value="EP450I"/>
</dbReference>
<evidence type="ECO:0000256" key="5">
    <source>
        <dbReference type="ARBA" id="ARBA00023002"/>
    </source>
</evidence>
<evidence type="ECO:0000313" key="11">
    <source>
        <dbReference type="EMBL" id="KAK4139183.1"/>
    </source>
</evidence>
<keyword evidence="3 8" id="KW-0349">Heme</keyword>
<feature type="binding site" description="axial binding residue" evidence="8">
    <location>
        <position position="473"/>
    </location>
    <ligand>
        <name>heme</name>
        <dbReference type="ChEBI" id="CHEBI:30413"/>
    </ligand>
    <ligandPart>
        <name>Fe</name>
        <dbReference type="ChEBI" id="CHEBI:18248"/>
    </ligandPart>
</feature>
<evidence type="ECO:0000256" key="9">
    <source>
        <dbReference type="RuleBase" id="RU000461"/>
    </source>
</evidence>
<evidence type="ECO:0000256" key="3">
    <source>
        <dbReference type="ARBA" id="ARBA00022617"/>
    </source>
</evidence>
<evidence type="ECO:0000256" key="4">
    <source>
        <dbReference type="ARBA" id="ARBA00022723"/>
    </source>
</evidence>
<evidence type="ECO:0000256" key="10">
    <source>
        <dbReference type="SAM" id="Phobius"/>
    </source>
</evidence>
<dbReference type="RefSeq" id="XP_062632554.1">
    <property type="nucleotide sequence ID" value="XM_062782434.1"/>
</dbReference>
<name>A0AAN6UU81_9PEZI</name>
<comment type="caution">
    <text evidence="11">The sequence shown here is derived from an EMBL/GenBank/DDBJ whole genome shotgun (WGS) entry which is preliminary data.</text>
</comment>
<dbReference type="Pfam" id="PF00067">
    <property type="entry name" value="p450"/>
    <property type="match status" value="1"/>
</dbReference>
<keyword evidence="10" id="KW-1133">Transmembrane helix</keyword>
<gene>
    <name evidence="11" type="ORF">C8A04DRAFT_33351</name>
</gene>
<evidence type="ECO:0000256" key="8">
    <source>
        <dbReference type="PIRSR" id="PIRSR602401-1"/>
    </source>
</evidence>
<evidence type="ECO:0000256" key="7">
    <source>
        <dbReference type="ARBA" id="ARBA00023033"/>
    </source>
</evidence>
<dbReference type="GO" id="GO:0016705">
    <property type="term" value="F:oxidoreductase activity, acting on paired donors, with incorporation or reduction of molecular oxygen"/>
    <property type="evidence" value="ECO:0007669"/>
    <property type="project" value="InterPro"/>
</dbReference>
<proteinExistence type="inferred from homology"/>
<feature type="transmembrane region" description="Helical" evidence="10">
    <location>
        <begin position="20"/>
        <end position="40"/>
    </location>
</feature>
<dbReference type="PRINTS" id="PR00385">
    <property type="entry name" value="P450"/>
</dbReference>
<dbReference type="InterPro" id="IPR050121">
    <property type="entry name" value="Cytochrome_P450_monoxygenase"/>
</dbReference>
<dbReference type="GO" id="GO:0005506">
    <property type="term" value="F:iron ion binding"/>
    <property type="evidence" value="ECO:0007669"/>
    <property type="project" value="InterPro"/>
</dbReference>
<keyword evidence="7 9" id="KW-0503">Monooxygenase</keyword>
<dbReference type="GO" id="GO:0004497">
    <property type="term" value="F:monooxygenase activity"/>
    <property type="evidence" value="ECO:0007669"/>
    <property type="project" value="UniProtKB-KW"/>
</dbReference>
<dbReference type="InterPro" id="IPR002401">
    <property type="entry name" value="Cyt_P450_E_grp-I"/>
</dbReference>
<keyword evidence="5 9" id="KW-0560">Oxidoreductase</keyword>
<dbReference type="PROSITE" id="PS00086">
    <property type="entry name" value="CYTOCHROME_P450"/>
    <property type="match status" value="1"/>
</dbReference>
<dbReference type="PANTHER" id="PTHR24305">
    <property type="entry name" value="CYTOCHROME P450"/>
    <property type="match status" value="1"/>
</dbReference>
<evidence type="ECO:0000256" key="2">
    <source>
        <dbReference type="ARBA" id="ARBA00010617"/>
    </source>
</evidence>